<organism evidence="1 2">
    <name type="scientific">Spirodela intermedia</name>
    <name type="common">Intermediate duckweed</name>
    <dbReference type="NCBI Taxonomy" id="51605"/>
    <lineage>
        <taxon>Eukaryota</taxon>
        <taxon>Viridiplantae</taxon>
        <taxon>Streptophyta</taxon>
        <taxon>Embryophyta</taxon>
        <taxon>Tracheophyta</taxon>
        <taxon>Spermatophyta</taxon>
        <taxon>Magnoliopsida</taxon>
        <taxon>Liliopsida</taxon>
        <taxon>Araceae</taxon>
        <taxon>Lemnoideae</taxon>
        <taxon>Spirodela</taxon>
    </lineage>
</organism>
<dbReference type="Proteomes" id="UP000663760">
    <property type="component" value="Chromosome 1"/>
</dbReference>
<gene>
    <name evidence="1" type="ORF">SI8410_01000977</name>
</gene>
<sequence>MPVQEIYNRFTDIELNGIAKRLKKTIHMQSNSSA</sequence>
<name>A0A7I8JY09_SPIIN</name>
<accession>A0A7I8JY09</accession>
<dbReference type="AlphaFoldDB" id="A0A7I8JY09"/>
<keyword evidence="2" id="KW-1185">Reference proteome</keyword>
<reference evidence="1" key="1">
    <citation type="submission" date="2020-02" db="EMBL/GenBank/DDBJ databases">
        <authorList>
            <person name="Scholz U."/>
            <person name="Mascher M."/>
            <person name="Fiebig A."/>
        </authorList>
    </citation>
    <scope>NUCLEOTIDE SEQUENCE</scope>
</reference>
<evidence type="ECO:0000313" key="2">
    <source>
        <dbReference type="Proteomes" id="UP000663760"/>
    </source>
</evidence>
<protein>
    <submittedName>
        <fullName evidence="1">Uncharacterized protein</fullName>
    </submittedName>
</protein>
<evidence type="ECO:0000313" key="1">
    <source>
        <dbReference type="EMBL" id="CAA7388819.1"/>
    </source>
</evidence>
<proteinExistence type="predicted"/>
<dbReference type="EMBL" id="LR746264">
    <property type="protein sequence ID" value="CAA7388819.1"/>
    <property type="molecule type" value="Genomic_DNA"/>
</dbReference>